<accession>A0A7I7R8N4</accession>
<dbReference type="Proteomes" id="UP000192320">
    <property type="component" value="Unassembled WGS sequence"/>
</dbReference>
<protein>
    <submittedName>
        <fullName evidence="1">Uncharacterized protein</fullName>
    </submittedName>
</protein>
<dbReference type="EMBL" id="MVHZ01000001">
    <property type="protein sequence ID" value="ORB04465.1"/>
    <property type="molecule type" value="Genomic_DNA"/>
</dbReference>
<organism evidence="1 2">
    <name type="scientific">Mycolicibacter minnesotensis</name>
    <dbReference type="NCBI Taxonomy" id="1118379"/>
    <lineage>
        <taxon>Bacteria</taxon>
        <taxon>Bacillati</taxon>
        <taxon>Actinomycetota</taxon>
        <taxon>Actinomycetes</taxon>
        <taxon>Mycobacteriales</taxon>
        <taxon>Mycobacteriaceae</taxon>
        <taxon>Mycolicibacter</taxon>
    </lineage>
</organism>
<comment type="caution">
    <text evidence="1">The sequence shown here is derived from an EMBL/GenBank/DDBJ whole genome shotgun (WGS) entry which is preliminary data.</text>
</comment>
<gene>
    <name evidence="1" type="ORF">BST33_00795</name>
</gene>
<sequence>MLSIRKIVGSMFVATAAAAIALAPTGVMLMTGSGGASHTVLAEPHGSGGPDGNGGGSGCGHDVDWQGCGGFIPGQGGFGHGCFNGICGSWDSNRGWFSG</sequence>
<reference evidence="1 2" key="1">
    <citation type="submission" date="2017-02" db="EMBL/GenBank/DDBJ databases">
        <title>The new phylogeny of genus Mycobacterium.</title>
        <authorList>
            <person name="Tortoli E."/>
            <person name="Trovato A."/>
            <person name="Cirillo D.M."/>
        </authorList>
    </citation>
    <scope>NUCLEOTIDE SEQUENCE [LARGE SCALE GENOMIC DNA]</scope>
    <source>
        <strain evidence="1 2">DSM 45633</strain>
    </source>
</reference>
<name>A0A7I7R8N4_9MYCO</name>
<proteinExistence type="predicted"/>
<evidence type="ECO:0000313" key="1">
    <source>
        <dbReference type="EMBL" id="ORB04465.1"/>
    </source>
</evidence>
<dbReference type="AlphaFoldDB" id="A0A7I7R8N4"/>
<keyword evidence="2" id="KW-1185">Reference proteome</keyword>
<evidence type="ECO:0000313" key="2">
    <source>
        <dbReference type="Proteomes" id="UP000192320"/>
    </source>
</evidence>